<evidence type="ECO:0008006" key="3">
    <source>
        <dbReference type="Google" id="ProtNLM"/>
    </source>
</evidence>
<proteinExistence type="predicted"/>
<dbReference type="AlphaFoldDB" id="A0A6L8VFW7"/>
<reference evidence="1 2" key="1">
    <citation type="submission" date="2020-01" db="EMBL/GenBank/DDBJ databases">
        <title>Frigidibacter albus SP32T (=CGMCC 1.13995T).</title>
        <authorList>
            <person name="Liao X."/>
        </authorList>
    </citation>
    <scope>NUCLEOTIDE SEQUENCE [LARGE SCALE GENOMIC DNA]</scope>
    <source>
        <strain evidence="1 2">SP32</strain>
    </source>
</reference>
<evidence type="ECO:0000313" key="2">
    <source>
        <dbReference type="Proteomes" id="UP000477083"/>
    </source>
</evidence>
<evidence type="ECO:0000313" key="1">
    <source>
        <dbReference type="EMBL" id="MZQ89084.1"/>
    </source>
</evidence>
<dbReference type="Pfam" id="PF13704">
    <property type="entry name" value="Glyco_tranf_2_4"/>
    <property type="match status" value="1"/>
</dbReference>
<accession>A0A6L8VFW7</accession>
<sequence>MAGTIMDETKAPGAAVTMIKGDYFFLRRWLAYYGAQFGRENLFVLSHGNDPETRRIAEGANVIHVPYDESRTKVEMRRWAIQSAFTSGLLRYYNWVICGDVDEVVLVDPEVAPDLLTYVTSFKPRYTPAVFCPLGIEIIHNPAIEPDPVAEDAPILSRRRLFRLNANYSKPCLTRSPIQFSPGGHSCNIHKRTVDPNLYLVHLRFFDHDTTMARLESRRQMKVLEAATIGSDKPRRSTWEKDGETYERLSKLEPVAETVDFAEFRKLMVEKKREVTPGGHWFFGGGRSKELYRLPERFTGLV</sequence>
<dbReference type="Proteomes" id="UP000477083">
    <property type="component" value="Unassembled WGS sequence"/>
</dbReference>
<dbReference type="OrthoDB" id="835336at2"/>
<protein>
    <recommendedName>
        <fullName evidence="3">Glycosyltransferase family 92 protein</fullName>
    </recommendedName>
</protein>
<dbReference type="EMBL" id="WWNR01000004">
    <property type="protein sequence ID" value="MZQ89084.1"/>
    <property type="molecule type" value="Genomic_DNA"/>
</dbReference>
<name>A0A6L8VFW7_9RHOB</name>
<comment type="caution">
    <text evidence="1">The sequence shown here is derived from an EMBL/GenBank/DDBJ whole genome shotgun (WGS) entry which is preliminary data.</text>
</comment>
<keyword evidence="2" id="KW-1185">Reference proteome</keyword>
<organism evidence="1 2">
    <name type="scientific">Frigidibacter albus</name>
    <dbReference type="NCBI Taxonomy" id="1465486"/>
    <lineage>
        <taxon>Bacteria</taxon>
        <taxon>Pseudomonadati</taxon>
        <taxon>Pseudomonadota</taxon>
        <taxon>Alphaproteobacteria</taxon>
        <taxon>Rhodobacterales</taxon>
        <taxon>Paracoccaceae</taxon>
        <taxon>Frigidibacter</taxon>
    </lineage>
</organism>
<gene>
    <name evidence="1" type="ORF">GS660_08215</name>
</gene>
<dbReference type="RefSeq" id="WP_161345328.1">
    <property type="nucleotide sequence ID" value="NZ_BMGW01000004.1"/>
</dbReference>